<sequence>MKPPVISIAGKSKNGKTTLICNLVTKLKEKGYQVATIKHDVHGFDIDKPGKDTWKHGEAGADTVVISSPYKMAMIEQLNQERSIEQIQEKIGDGVDIVLTEGYKRGPKPKIEVIRDKGDNIPLCSNEDNLYALACENLQEVKKMLPENLRNISVFSWDDYDGIINFIEESLVL</sequence>
<evidence type="ECO:0000313" key="3">
    <source>
        <dbReference type="Proteomes" id="UP000001683"/>
    </source>
</evidence>
<feature type="domain" description="Molybdopterin-guanine dinucleotide biosynthesis protein B (MobB)" evidence="1">
    <location>
        <begin position="5"/>
        <end position="135"/>
    </location>
</feature>
<dbReference type="Pfam" id="PF03205">
    <property type="entry name" value="MobB"/>
    <property type="match status" value="1"/>
</dbReference>
<dbReference type="HOGENOM" id="CLU_068199_2_2_9"/>
<reference evidence="2 3" key="1">
    <citation type="submission" date="2008-04" db="EMBL/GenBank/DDBJ databases">
        <title>Complete sequence of chromosome of Natranaerobius thermophilus JW/NM-WN-LF.</title>
        <authorList>
            <consortium name="US DOE Joint Genome Institute"/>
            <person name="Copeland A."/>
            <person name="Lucas S."/>
            <person name="Lapidus A."/>
            <person name="Glavina del Rio T."/>
            <person name="Dalin E."/>
            <person name="Tice H."/>
            <person name="Bruce D."/>
            <person name="Goodwin L."/>
            <person name="Pitluck S."/>
            <person name="Chertkov O."/>
            <person name="Brettin T."/>
            <person name="Detter J.C."/>
            <person name="Han C."/>
            <person name="Kuske C.R."/>
            <person name="Schmutz J."/>
            <person name="Larimer F."/>
            <person name="Land M."/>
            <person name="Hauser L."/>
            <person name="Kyrpides N."/>
            <person name="Lykidis A."/>
            <person name="Mesbah N.M."/>
            <person name="Wiegel J."/>
        </authorList>
    </citation>
    <scope>NUCLEOTIDE SEQUENCE [LARGE SCALE GENOMIC DNA]</scope>
    <source>
        <strain evidence="3">ATCC BAA-1301 / DSM 18059 / JW/NM-WN-LF</strain>
    </source>
</reference>
<gene>
    <name evidence="2" type="ordered locus">Nther_1267</name>
</gene>
<protein>
    <submittedName>
        <fullName evidence="2">Molybdopterin-guanine dinucleotide biosynthesis protein B</fullName>
    </submittedName>
</protein>
<dbReference type="InterPro" id="IPR052539">
    <property type="entry name" value="MGD_biosynthesis_adapter"/>
</dbReference>
<dbReference type="RefSeq" id="WP_012447725.1">
    <property type="nucleotide sequence ID" value="NC_010718.1"/>
</dbReference>
<proteinExistence type="predicted"/>
<dbReference type="InterPro" id="IPR004435">
    <property type="entry name" value="MobB_dom"/>
</dbReference>
<dbReference type="Proteomes" id="UP000001683">
    <property type="component" value="Chromosome"/>
</dbReference>
<evidence type="ECO:0000259" key="1">
    <source>
        <dbReference type="Pfam" id="PF03205"/>
    </source>
</evidence>
<dbReference type="PANTHER" id="PTHR40072">
    <property type="entry name" value="MOLYBDOPTERIN-GUANINE DINUCLEOTIDE BIOSYNTHESIS ADAPTER PROTEIN-RELATED"/>
    <property type="match status" value="1"/>
</dbReference>
<evidence type="ECO:0000313" key="2">
    <source>
        <dbReference type="EMBL" id="ACB84850.1"/>
    </source>
</evidence>
<dbReference type="SUPFAM" id="SSF52540">
    <property type="entry name" value="P-loop containing nucleoside triphosphate hydrolases"/>
    <property type="match status" value="1"/>
</dbReference>
<accession>B2A245</accession>
<dbReference type="GO" id="GO:0006777">
    <property type="term" value="P:Mo-molybdopterin cofactor biosynthetic process"/>
    <property type="evidence" value="ECO:0007669"/>
    <property type="project" value="InterPro"/>
</dbReference>
<dbReference type="EMBL" id="CP001034">
    <property type="protein sequence ID" value="ACB84850.1"/>
    <property type="molecule type" value="Genomic_DNA"/>
</dbReference>
<dbReference type="AlphaFoldDB" id="B2A245"/>
<dbReference type="InParanoid" id="B2A245"/>
<dbReference type="InterPro" id="IPR027417">
    <property type="entry name" value="P-loop_NTPase"/>
</dbReference>
<dbReference type="Gene3D" id="3.40.50.300">
    <property type="entry name" value="P-loop containing nucleotide triphosphate hydrolases"/>
    <property type="match status" value="1"/>
</dbReference>
<dbReference type="CDD" id="cd03116">
    <property type="entry name" value="MobB"/>
    <property type="match status" value="1"/>
</dbReference>
<dbReference type="STRING" id="457570.Nther_1267"/>
<organism evidence="2 3">
    <name type="scientific">Natranaerobius thermophilus (strain ATCC BAA-1301 / DSM 18059 / JW/NM-WN-LF)</name>
    <dbReference type="NCBI Taxonomy" id="457570"/>
    <lineage>
        <taxon>Bacteria</taxon>
        <taxon>Bacillati</taxon>
        <taxon>Bacillota</taxon>
        <taxon>Clostridia</taxon>
        <taxon>Natranaerobiales</taxon>
        <taxon>Natranaerobiaceae</taxon>
        <taxon>Natranaerobius</taxon>
    </lineage>
</organism>
<dbReference type="NCBIfam" id="TIGR00176">
    <property type="entry name" value="mobB"/>
    <property type="match status" value="1"/>
</dbReference>
<dbReference type="OrthoDB" id="9786803at2"/>
<dbReference type="PANTHER" id="PTHR40072:SF1">
    <property type="entry name" value="MOLYBDOPTERIN-GUANINE DINUCLEOTIDE BIOSYNTHESIS ADAPTER PROTEIN"/>
    <property type="match status" value="1"/>
</dbReference>
<dbReference type="KEGG" id="nth:Nther_1267"/>
<name>B2A245_NATTJ</name>
<reference evidence="2 3" key="2">
    <citation type="journal article" date="2011" name="J. Bacteriol.">
        <title>Complete genome sequence of the anaerobic, halophilic alkalithermophile Natranaerobius thermophilus JW/NM-WN-LF.</title>
        <authorList>
            <person name="Zhao B."/>
            <person name="Mesbah N.M."/>
            <person name="Dalin E."/>
            <person name="Goodwin L."/>
            <person name="Nolan M."/>
            <person name="Pitluck S."/>
            <person name="Chertkov O."/>
            <person name="Brettin T.S."/>
            <person name="Han J."/>
            <person name="Larimer F.W."/>
            <person name="Land M.L."/>
            <person name="Hauser L."/>
            <person name="Kyrpides N."/>
            <person name="Wiegel J."/>
        </authorList>
    </citation>
    <scope>NUCLEOTIDE SEQUENCE [LARGE SCALE GENOMIC DNA]</scope>
    <source>
        <strain evidence="3">ATCC BAA-1301 / DSM 18059 / JW/NM-WN-LF</strain>
    </source>
</reference>
<dbReference type="eggNOG" id="COG1763">
    <property type="taxonomic scope" value="Bacteria"/>
</dbReference>
<dbReference type="GO" id="GO:0005525">
    <property type="term" value="F:GTP binding"/>
    <property type="evidence" value="ECO:0007669"/>
    <property type="project" value="InterPro"/>
</dbReference>
<keyword evidence="3" id="KW-1185">Reference proteome</keyword>